<evidence type="ECO:0000259" key="6">
    <source>
        <dbReference type="PROSITE" id="PS51387"/>
    </source>
</evidence>
<sequence>MVHHSGAKIGPDDPRYDPLRRGFNPRWLAARPDYIRLPRSGDEVARALQEALDEPALPERSRITVRSGGHCYEDFVCSPDVRVIIDLSLMDGVHADETTGDVCMEAGVTIGQLYKKLYQATGRALPGGSCPSVGLGGHVAGGGFGLLSRQYGLTVDYLHAVEVAVVNGSGRVELVTATRDDADPDLKDLWWAHTGGGGGNFGIVTRMWFRDLPQAPKRVLLATGGWKWADIDESRFRQIVGNFGAFFEQHQGGPGDEYADLFAILLLSHPSSSQIGLIAQIDAEVPDAEELIRNFEREINQGVGQVLHPLTEALGEYAAFAVSEAFGERAAATTDERLGRAREIPTLPWTVVSKVVGAPTPNNRAGKHKSAYMRRPLPRNQVTALWRGLTEDSKTPRDAVVQIDSYGSAVNRVRPEETAVAQRDSIMKLQHQVYWPADQDGTDHLRWIRTLYRNMYPGGVPVPDETTDGCFINYPDIDLSDPAWNTSGVPWSTLYYGGNYPRLRRAKRRWDPRNVFRHGQSIEP</sequence>
<evidence type="ECO:0000313" key="7">
    <source>
        <dbReference type="EMBL" id="MBF8185278.1"/>
    </source>
</evidence>
<dbReference type="Gene3D" id="3.30.465.10">
    <property type="match status" value="1"/>
</dbReference>
<dbReference type="InterPro" id="IPR016166">
    <property type="entry name" value="FAD-bd_PCMH"/>
</dbReference>
<comment type="similarity">
    <text evidence="2">Belongs to the oxygen-dependent FAD-linked oxidoreductase family.</text>
</comment>
<dbReference type="PANTHER" id="PTHR42973">
    <property type="entry name" value="BINDING OXIDOREDUCTASE, PUTATIVE (AFU_ORTHOLOGUE AFUA_1G17690)-RELATED"/>
    <property type="match status" value="1"/>
</dbReference>
<dbReference type="EMBL" id="JADOGI010000011">
    <property type="protein sequence ID" value="MBF8185278.1"/>
    <property type="molecule type" value="Genomic_DNA"/>
</dbReference>
<dbReference type="PROSITE" id="PS51387">
    <property type="entry name" value="FAD_PCMH"/>
    <property type="match status" value="1"/>
</dbReference>
<dbReference type="InterPro" id="IPR050416">
    <property type="entry name" value="FAD-linked_Oxidoreductase"/>
</dbReference>
<proteinExistence type="inferred from homology"/>
<evidence type="ECO:0000256" key="4">
    <source>
        <dbReference type="ARBA" id="ARBA00022827"/>
    </source>
</evidence>
<dbReference type="GO" id="GO:0016491">
    <property type="term" value="F:oxidoreductase activity"/>
    <property type="evidence" value="ECO:0007669"/>
    <property type="project" value="UniProtKB-KW"/>
</dbReference>
<keyword evidence="4" id="KW-0274">FAD</keyword>
<comment type="cofactor">
    <cofactor evidence="1">
        <name>FAD</name>
        <dbReference type="ChEBI" id="CHEBI:57692"/>
    </cofactor>
</comment>
<keyword evidence="5" id="KW-0560">Oxidoreductase</keyword>
<evidence type="ECO:0000256" key="2">
    <source>
        <dbReference type="ARBA" id="ARBA00005466"/>
    </source>
</evidence>
<dbReference type="RefSeq" id="WP_195894259.1">
    <property type="nucleotide sequence ID" value="NZ_JADOGI010000011.1"/>
</dbReference>
<evidence type="ECO:0000256" key="1">
    <source>
        <dbReference type="ARBA" id="ARBA00001974"/>
    </source>
</evidence>
<protein>
    <submittedName>
        <fullName evidence="7">FAD-binding oxidoreductase</fullName>
    </submittedName>
</protein>
<accession>A0A931A525</accession>
<dbReference type="Pfam" id="PF01565">
    <property type="entry name" value="FAD_binding_4"/>
    <property type="match status" value="1"/>
</dbReference>
<dbReference type="InterPro" id="IPR016169">
    <property type="entry name" value="FAD-bd_PCMH_sub2"/>
</dbReference>
<dbReference type="Pfam" id="PF08031">
    <property type="entry name" value="BBE"/>
    <property type="match status" value="1"/>
</dbReference>
<feature type="domain" description="FAD-binding PCMH-type" evidence="6">
    <location>
        <begin position="20"/>
        <end position="214"/>
    </location>
</feature>
<keyword evidence="3" id="KW-0285">Flavoprotein</keyword>
<dbReference type="Gene3D" id="3.40.462.20">
    <property type="match status" value="1"/>
</dbReference>
<dbReference type="InterPro" id="IPR036318">
    <property type="entry name" value="FAD-bd_PCMH-like_sf"/>
</dbReference>
<evidence type="ECO:0000256" key="5">
    <source>
        <dbReference type="ARBA" id="ARBA00023002"/>
    </source>
</evidence>
<dbReference type="SUPFAM" id="SSF56176">
    <property type="entry name" value="FAD-binding/transporter-associated domain-like"/>
    <property type="match status" value="1"/>
</dbReference>
<dbReference type="InterPro" id="IPR012951">
    <property type="entry name" value="BBE"/>
</dbReference>
<comment type="caution">
    <text evidence="7">The sequence shown here is derived from an EMBL/GenBank/DDBJ whole genome shotgun (WGS) entry which is preliminary data.</text>
</comment>
<organism evidence="7 8">
    <name type="scientific">Nonomuraea cypriaca</name>
    <dbReference type="NCBI Taxonomy" id="1187855"/>
    <lineage>
        <taxon>Bacteria</taxon>
        <taxon>Bacillati</taxon>
        <taxon>Actinomycetota</taxon>
        <taxon>Actinomycetes</taxon>
        <taxon>Streptosporangiales</taxon>
        <taxon>Streptosporangiaceae</taxon>
        <taxon>Nonomuraea</taxon>
    </lineage>
</organism>
<dbReference type="InterPro" id="IPR006094">
    <property type="entry name" value="Oxid_FAD_bind_N"/>
</dbReference>
<name>A0A931A525_9ACTN</name>
<evidence type="ECO:0000256" key="3">
    <source>
        <dbReference type="ARBA" id="ARBA00022630"/>
    </source>
</evidence>
<dbReference type="AlphaFoldDB" id="A0A931A525"/>
<dbReference type="PANTHER" id="PTHR42973:SF39">
    <property type="entry name" value="FAD-BINDING PCMH-TYPE DOMAIN-CONTAINING PROTEIN"/>
    <property type="match status" value="1"/>
</dbReference>
<dbReference type="Proteomes" id="UP000605361">
    <property type="component" value="Unassembled WGS sequence"/>
</dbReference>
<evidence type="ECO:0000313" key="8">
    <source>
        <dbReference type="Proteomes" id="UP000605361"/>
    </source>
</evidence>
<gene>
    <name evidence="7" type="ORF">ITP53_05915</name>
</gene>
<keyword evidence="8" id="KW-1185">Reference proteome</keyword>
<dbReference type="GO" id="GO:0071949">
    <property type="term" value="F:FAD binding"/>
    <property type="evidence" value="ECO:0007669"/>
    <property type="project" value="InterPro"/>
</dbReference>
<reference evidence="7" key="1">
    <citation type="submission" date="2020-11" db="EMBL/GenBank/DDBJ databases">
        <title>Whole-genome analyses of Nonomuraea sp. K274.</title>
        <authorList>
            <person name="Veyisoglu A."/>
        </authorList>
    </citation>
    <scope>NUCLEOTIDE SEQUENCE</scope>
    <source>
        <strain evidence="7">K274</strain>
    </source>
</reference>